<reference evidence="2 3" key="1">
    <citation type="submission" date="2021-12" db="EMBL/GenBank/DDBJ databases">
        <title>Genome sequencing of bacteria with rrn-lacking chromosome and rrn-plasmid.</title>
        <authorList>
            <person name="Anda M."/>
            <person name="Iwasaki W."/>
        </authorList>
    </citation>
    <scope>NUCLEOTIDE SEQUENCE [LARGE SCALE GENOMIC DNA]</scope>
    <source>
        <strain evidence="2 3">DSM 100852</strain>
    </source>
</reference>
<evidence type="ECO:0000256" key="1">
    <source>
        <dbReference type="SAM" id="Phobius"/>
    </source>
</evidence>
<keyword evidence="1" id="KW-0812">Transmembrane</keyword>
<dbReference type="KEGG" id="fax:FUAX_27530"/>
<feature type="transmembrane region" description="Helical" evidence="1">
    <location>
        <begin position="128"/>
        <end position="149"/>
    </location>
</feature>
<feature type="transmembrane region" description="Helical" evidence="1">
    <location>
        <begin position="79"/>
        <end position="97"/>
    </location>
</feature>
<evidence type="ECO:0000313" key="3">
    <source>
        <dbReference type="Proteomes" id="UP001348817"/>
    </source>
</evidence>
<evidence type="ECO:0008006" key="4">
    <source>
        <dbReference type="Google" id="ProtNLM"/>
    </source>
</evidence>
<dbReference type="RefSeq" id="WP_338391886.1">
    <property type="nucleotide sequence ID" value="NZ_AP025314.1"/>
</dbReference>
<evidence type="ECO:0000313" key="2">
    <source>
        <dbReference type="EMBL" id="BDD10321.1"/>
    </source>
</evidence>
<accession>A0AAU9CMN1</accession>
<dbReference type="AlphaFoldDB" id="A0AAU9CMN1"/>
<proteinExistence type="predicted"/>
<feature type="transmembrane region" description="Helical" evidence="1">
    <location>
        <begin position="56"/>
        <end position="73"/>
    </location>
</feature>
<feature type="transmembrane region" description="Helical" evidence="1">
    <location>
        <begin position="104"/>
        <end position="122"/>
    </location>
</feature>
<protein>
    <recommendedName>
        <fullName evidence="4">Zinc ribbon domain-containing protein</fullName>
    </recommendedName>
</protein>
<name>A0AAU9CMN1_9BACT</name>
<dbReference type="Proteomes" id="UP001348817">
    <property type="component" value="Chromosome"/>
</dbReference>
<organism evidence="2 3">
    <name type="scientific">Fulvitalea axinellae</name>
    <dbReference type="NCBI Taxonomy" id="1182444"/>
    <lineage>
        <taxon>Bacteria</taxon>
        <taxon>Pseudomonadati</taxon>
        <taxon>Bacteroidota</taxon>
        <taxon>Cytophagia</taxon>
        <taxon>Cytophagales</taxon>
        <taxon>Persicobacteraceae</taxon>
        <taxon>Fulvitalea</taxon>
    </lineage>
</organism>
<dbReference type="EMBL" id="AP025314">
    <property type="protein sequence ID" value="BDD10321.1"/>
    <property type="molecule type" value="Genomic_DNA"/>
</dbReference>
<sequence>MLICKNCDTEAKENDLVCGTCNYPVRGNEKEQAKFIAKQVTEKADVETAFQRLKHARNALFVLGAYFAVVTWFTGSDIIGMTIGYFIALVFVVFGVLTLKMPKMAMLVPLCLILVKEIIHLFVSPETFLDGIGLRYAIPAILAVGFYSVRKAELILSNNTYLASQLGYSKVR</sequence>
<keyword evidence="1" id="KW-1133">Transmembrane helix</keyword>
<gene>
    <name evidence="2" type="ORF">FUAX_27530</name>
</gene>
<keyword evidence="3" id="KW-1185">Reference proteome</keyword>
<keyword evidence="1" id="KW-0472">Membrane</keyword>